<sequence length="133" mass="14968">MTLETIDEVEEFFRERIEMLQETFGVLIMLYSVLLTKGSDLVKGEMSDASEALIDGTFGYGSQSLINLMLTGRAVGHVWDHEQDVGGLKLRGIDRQSEVGFLALLEHLRYCEVGSFFKNPKNPVWVLSSDTHL</sequence>
<comment type="catalytic activity">
    <reaction evidence="5">
        <text>Thiol-dependent hydrolysis of ester, thioester, amide, peptide and isopeptide bonds formed by the C-terminal Gly of ubiquitin (a 76-residue protein attached to proteins as an intracellular targeting signal).</text>
        <dbReference type="EC" id="3.4.19.12"/>
    </reaction>
</comment>
<evidence type="ECO:0000256" key="3">
    <source>
        <dbReference type="ARBA" id="ARBA00022801"/>
    </source>
</evidence>
<evidence type="ECO:0000259" key="6">
    <source>
        <dbReference type="SMART" id="SM01174"/>
    </source>
</evidence>
<comment type="similarity">
    <text evidence="1 5">Belongs to the MINDY deubiquitinase family. FAM188 subfamily.</text>
</comment>
<dbReference type="AlphaFoldDB" id="A0A8K0K0E4"/>
<gene>
    <name evidence="7" type="ORF">J437_LFUL000038</name>
</gene>
<dbReference type="GO" id="GO:1990380">
    <property type="term" value="F:K48-linked deubiquitinase activity"/>
    <property type="evidence" value="ECO:0007669"/>
    <property type="project" value="UniProtKB-UniRule"/>
</dbReference>
<feature type="domain" description="Deubiquitinating enzyme MINDY-3/4 conserved" evidence="6">
    <location>
        <begin position="1"/>
        <end position="133"/>
    </location>
</feature>
<dbReference type="GO" id="GO:0006508">
    <property type="term" value="P:proteolysis"/>
    <property type="evidence" value="ECO:0007669"/>
    <property type="project" value="UniProtKB-KW"/>
</dbReference>
<dbReference type="EC" id="3.4.19.12" evidence="5"/>
<keyword evidence="4 5" id="KW-0788">Thiol protease</keyword>
<organism evidence="7 8">
    <name type="scientific">Ladona fulva</name>
    <name type="common">Scarce chaser dragonfly</name>
    <name type="synonym">Libellula fulva</name>
    <dbReference type="NCBI Taxonomy" id="123851"/>
    <lineage>
        <taxon>Eukaryota</taxon>
        <taxon>Metazoa</taxon>
        <taxon>Ecdysozoa</taxon>
        <taxon>Arthropoda</taxon>
        <taxon>Hexapoda</taxon>
        <taxon>Insecta</taxon>
        <taxon>Pterygota</taxon>
        <taxon>Palaeoptera</taxon>
        <taxon>Odonata</taxon>
        <taxon>Epiprocta</taxon>
        <taxon>Anisoptera</taxon>
        <taxon>Libelluloidea</taxon>
        <taxon>Libellulidae</taxon>
        <taxon>Ladona</taxon>
    </lineage>
</organism>
<dbReference type="GO" id="GO:0004843">
    <property type="term" value="F:cysteine-type deubiquitinase activity"/>
    <property type="evidence" value="ECO:0007669"/>
    <property type="project" value="UniProtKB-UniRule"/>
</dbReference>
<keyword evidence="2 5" id="KW-0645">Protease</keyword>
<evidence type="ECO:0000256" key="1">
    <source>
        <dbReference type="ARBA" id="ARBA00011074"/>
    </source>
</evidence>
<evidence type="ECO:0000256" key="2">
    <source>
        <dbReference type="ARBA" id="ARBA00022670"/>
    </source>
</evidence>
<evidence type="ECO:0000256" key="5">
    <source>
        <dbReference type="RuleBase" id="RU367088"/>
    </source>
</evidence>
<feature type="non-terminal residue" evidence="7">
    <location>
        <position position="133"/>
    </location>
</feature>
<dbReference type="OrthoDB" id="9981542at2759"/>
<evidence type="ECO:0000313" key="8">
    <source>
        <dbReference type="Proteomes" id="UP000792457"/>
    </source>
</evidence>
<comment type="function">
    <text evidence="5">Hydrolase that can remove 'Lys-48'-linked conjugated ubiquitin from proteins.</text>
</comment>
<dbReference type="EMBL" id="KZ308222">
    <property type="protein sequence ID" value="KAG8225060.1"/>
    <property type="molecule type" value="Genomic_DNA"/>
</dbReference>
<accession>A0A8K0K0E4</accession>
<evidence type="ECO:0000313" key="7">
    <source>
        <dbReference type="EMBL" id="KAG8225060.1"/>
    </source>
</evidence>
<keyword evidence="3 5" id="KW-0378">Hydrolase</keyword>
<dbReference type="Pfam" id="PF13898">
    <property type="entry name" value="MINDY-3_4_CD"/>
    <property type="match status" value="1"/>
</dbReference>
<dbReference type="InterPro" id="IPR039785">
    <property type="entry name" value="MINY3/4"/>
</dbReference>
<dbReference type="SMART" id="SM01174">
    <property type="entry name" value="DUF4205"/>
    <property type="match status" value="1"/>
</dbReference>
<dbReference type="GO" id="GO:0071108">
    <property type="term" value="P:protein K48-linked deubiquitination"/>
    <property type="evidence" value="ECO:0007669"/>
    <property type="project" value="InterPro"/>
</dbReference>
<name>A0A8K0K0E4_LADFU</name>
<dbReference type="Proteomes" id="UP000792457">
    <property type="component" value="Unassembled WGS sequence"/>
</dbReference>
<evidence type="ECO:0000256" key="4">
    <source>
        <dbReference type="ARBA" id="ARBA00022807"/>
    </source>
</evidence>
<reference evidence="7" key="2">
    <citation type="submission" date="2017-10" db="EMBL/GenBank/DDBJ databases">
        <title>Ladona fulva Genome sequencing and assembly.</title>
        <authorList>
            <person name="Murali S."/>
            <person name="Richards S."/>
            <person name="Bandaranaike D."/>
            <person name="Bellair M."/>
            <person name="Blankenburg K."/>
            <person name="Chao H."/>
            <person name="Dinh H."/>
            <person name="Doddapaneni H."/>
            <person name="Dugan-Rocha S."/>
            <person name="Elkadiri S."/>
            <person name="Gnanaolivu R."/>
            <person name="Hernandez B."/>
            <person name="Skinner E."/>
            <person name="Javaid M."/>
            <person name="Lee S."/>
            <person name="Li M."/>
            <person name="Ming W."/>
            <person name="Munidasa M."/>
            <person name="Muniz J."/>
            <person name="Nguyen L."/>
            <person name="Hughes D."/>
            <person name="Osuji N."/>
            <person name="Pu L.-L."/>
            <person name="Puazo M."/>
            <person name="Qu C."/>
            <person name="Quiroz J."/>
            <person name="Raj R."/>
            <person name="Weissenberger G."/>
            <person name="Xin Y."/>
            <person name="Zou X."/>
            <person name="Han Y."/>
            <person name="Worley K."/>
            <person name="Muzny D."/>
            <person name="Gibbs R."/>
        </authorList>
    </citation>
    <scope>NUCLEOTIDE SEQUENCE</scope>
    <source>
        <strain evidence="7">Sampled in the wild</strain>
    </source>
</reference>
<dbReference type="PANTHER" id="PTHR12473:SF17">
    <property type="entry name" value="UBIQUITIN CARBOXYL-TERMINAL HYDROLASE MINDY-3"/>
    <property type="match status" value="1"/>
</dbReference>
<dbReference type="PANTHER" id="PTHR12473">
    <property type="entry name" value="UBIQUITIN CARBOXYL-TERMINAL HYDROLASE MINDY-4-RELATED"/>
    <property type="match status" value="1"/>
</dbReference>
<keyword evidence="8" id="KW-1185">Reference proteome</keyword>
<comment type="caution">
    <text evidence="7">The sequence shown here is derived from an EMBL/GenBank/DDBJ whole genome shotgun (WGS) entry which is preliminary data.</text>
</comment>
<keyword evidence="5" id="KW-0833">Ubl conjugation pathway</keyword>
<proteinExistence type="inferred from homology"/>
<dbReference type="InterPro" id="IPR025257">
    <property type="entry name" value="MINDY-3/4_CD"/>
</dbReference>
<protein>
    <recommendedName>
        <fullName evidence="5">Ubiquitin carboxyl-terminal hydrolase MINDY</fullName>
        <ecNumber evidence="5">3.4.19.12</ecNumber>
    </recommendedName>
</protein>
<reference evidence="7" key="1">
    <citation type="submission" date="2013-04" db="EMBL/GenBank/DDBJ databases">
        <authorList>
            <person name="Qu J."/>
            <person name="Murali S.C."/>
            <person name="Bandaranaike D."/>
            <person name="Bellair M."/>
            <person name="Blankenburg K."/>
            <person name="Chao H."/>
            <person name="Dinh H."/>
            <person name="Doddapaneni H."/>
            <person name="Downs B."/>
            <person name="Dugan-Rocha S."/>
            <person name="Elkadiri S."/>
            <person name="Gnanaolivu R.D."/>
            <person name="Hernandez B."/>
            <person name="Javaid M."/>
            <person name="Jayaseelan J.C."/>
            <person name="Lee S."/>
            <person name="Li M."/>
            <person name="Ming W."/>
            <person name="Munidasa M."/>
            <person name="Muniz J."/>
            <person name="Nguyen L."/>
            <person name="Ongeri F."/>
            <person name="Osuji N."/>
            <person name="Pu L.-L."/>
            <person name="Puazo M."/>
            <person name="Qu C."/>
            <person name="Quiroz J."/>
            <person name="Raj R."/>
            <person name="Weissenberger G."/>
            <person name="Xin Y."/>
            <person name="Zou X."/>
            <person name="Han Y."/>
            <person name="Richards S."/>
            <person name="Worley K."/>
            <person name="Muzny D."/>
            <person name="Gibbs R."/>
        </authorList>
    </citation>
    <scope>NUCLEOTIDE SEQUENCE</scope>
    <source>
        <strain evidence="7">Sampled in the wild</strain>
    </source>
</reference>